<comment type="caution">
    <text evidence="7">The sequence shown here is derived from an EMBL/GenBank/DDBJ whole genome shotgun (WGS) entry which is preliminary data.</text>
</comment>
<dbReference type="PROSITE" id="PS00372">
    <property type="entry name" value="PTS_EIIA_TYPE_2_HIS"/>
    <property type="match status" value="1"/>
</dbReference>
<protein>
    <submittedName>
        <fullName evidence="7">PTS sugar transporter subunit IIA</fullName>
    </submittedName>
</protein>
<dbReference type="Pfam" id="PF00359">
    <property type="entry name" value="PTS_EIIA_2"/>
    <property type="match status" value="1"/>
</dbReference>
<dbReference type="EMBL" id="JBBMFM010000128">
    <property type="protein sequence ID" value="MEQ2427814.1"/>
    <property type="molecule type" value="Genomic_DNA"/>
</dbReference>
<keyword evidence="3 7" id="KW-0762">Sugar transport</keyword>
<dbReference type="RefSeq" id="WP_008717304.1">
    <property type="nucleotide sequence ID" value="NZ_JBBMFM010000128.1"/>
</dbReference>
<keyword evidence="8" id="KW-1185">Reference proteome</keyword>
<evidence type="ECO:0000313" key="7">
    <source>
        <dbReference type="EMBL" id="MEQ2427814.1"/>
    </source>
</evidence>
<evidence type="ECO:0000256" key="1">
    <source>
        <dbReference type="ARBA" id="ARBA00022448"/>
    </source>
</evidence>
<gene>
    <name evidence="7" type="ORF">WMQ36_22890</name>
</gene>
<keyword evidence="1" id="KW-0813">Transport</keyword>
<dbReference type="NCBIfam" id="TIGR00848">
    <property type="entry name" value="fruA"/>
    <property type="match status" value="1"/>
</dbReference>
<dbReference type="InterPro" id="IPR051541">
    <property type="entry name" value="PTS_SugarTrans_NitroReg"/>
</dbReference>
<dbReference type="PANTHER" id="PTHR47738:SF2">
    <property type="entry name" value="PTS SYSTEM FRUCTOSE-LIKE EIIA COMPONENT"/>
    <property type="match status" value="1"/>
</dbReference>
<dbReference type="Proteomes" id="UP001454086">
    <property type="component" value="Unassembled WGS sequence"/>
</dbReference>
<dbReference type="Gene3D" id="3.40.930.10">
    <property type="entry name" value="Mannitol-specific EII, Chain A"/>
    <property type="match status" value="1"/>
</dbReference>
<accession>A0ABV1DF45</accession>
<evidence type="ECO:0000256" key="2">
    <source>
        <dbReference type="ARBA" id="ARBA00022553"/>
    </source>
</evidence>
<evidence type="ECO:0000313" key="8">
    <source>
        <dbReference type="Proteomes" id="UP001454086"/>
    </source>
</evidence>
<dbReference type="InterPro" id="IPR016152">
    <property type="entry name" value="PTrfase/Anion_transptr"/>
</dbReference>
<name>A0ABV1DF45_9FIRM</name>
<feature type="domain" description="PTS EIIA type-2" evidence="6">
    <location>
        <begin position="5"/>
        <end position="150"/>
    </location>
</feature>
<evidence type="ECO:0000256" key="3">
    <source>
        <dbReference type="ARBA" id="ARBA00022597"/>
    </source>
</evidence>
<dbReference type="InterPro" id="IPR004715">
    <property type="entry name" value="PTS_IIA_fruc"/>
</dbReference>
<keyword evidence="5" id="KW-0598">Phosphotransferase system</keyword>
<dbReference type="PANTHER" id="PTHR47738">
    <property type="entry name" value="PTS SYSTEM FRUCTOSE-LIKE EIIA COMPONENT-RELATED"/>
    <property type="match status" value="1"/>
</dbReference>
<reference evidence="7 8" key="1">
    <citation type="submission" date="2024-03" db="EMBL/GenBank/DDBJ databases">
        <title>Human intestinal bacterial collection.</title>
        <authorList>
            <person name="Pauvert C."/>
            <person name="Hitch T.C.A."/>
            <person name="Clavel T."/>
        </authorList>
    </citation>
    <scope>NUCLEOTIDE SEQUENCE [LARGE SCALE GENOMIC DNA]</scope>
    <source>
        <strain evidence="7 8">CLA-SR-H021</strain>
    </source>
</reference>
<dbReference type="SUPFAM" id="SSF55804">
    <property type="entry name" value="Phoshotransferase/anion transport protein"/>
    <property type="match status" value="1"/>
</dbReference>
<sequence>MDLTAMIDEHLVKFNFDAQSKNDVIHAGAQLMYESGKINNKEKYINAVLEREKECATGIGMGIAIPHCKDDSVNQAGFALIKLAGKIEWESLDDEPVDYVIMLAAPNTPDNVHLKMLSSLAAGLMDDDFRDALKAANTIEDLRAAFKLVA</sequence>
<evidence type="ECO:0000256" key="4">
    <source>
        <dbReference type="ARBA" id="ARBA00022679"/>
    </source>
</evidence>
<dbReference type="CDD" id="cd00211">
    <property type="entry name" value="PTS_IIA_fru"/>
    <property type="match status" value="1"/>
</dbReference>
<dbReference type="PROSITE" id="PS51094">
    <property type="entry name" value="PTS_EIIA_TYPE_2"/>
    <property type="match status" value="1"/>
</dbReference>
<keyword evidence="4" id="KW-0808">Transferase</keyword>
<proteinExistence type="predicted"/>
<evidence type="ECO:0000259" key="6">
    <source>
        <dbReference type="PROSITE" id="PS51094"/>
    </source>
</evidence>
<dbReference type="InterPro" id="IPR002178">
    <property type="entry name" value="PTS_EIIA_type-2_dom"/>
</dbReference>
<organism evidence="7 8">
    <name type="scientific">Enterocloster hominis</name>
    <name type="common">ex Hitch et al. 2024</name>
    <dbReference type="NCBI Taxonomy" id="1917870"/>
    <lineage>
        <taxon>Bacteria</taxon>
        <taxon>Bacillati</taxon>
        <taxon>Bacillota</taxon>
        <taxon>Clostridia</taxon>
        <taxon>Lachnospirales</taxon>
        <taxon>Lachnospiraceae</taxon>
        <taxon>Enterocloster</taxon>
    </lineage>
</organism>
<evidence type="ECO:0000256" key="5">
    <source>
        <dbReference type="ARBA" id="ARBA00022683"/>
    </source>
</evidence>
<keyword evidence="2" id="KW-0597">Phosphoprotein</keyword>